<evidence type="ECO:0000256" key="1">
    <source>
        <dbReference type="PROSITE-ProRule" id="PRU00042"/>
    </source>
</evidence>
<dbReference type="SMART" id="SM00355">
    <property type="entry name" value="ZnF_C2H2"/>
    <property type="match status" value="2"/>
</dbReference>
<keyword evidence="1" id="KW-0862">Zinc</keyword>
<evidence type="ECO:0000256" key="2">
    <source>
        <dbReference type="SAM" id="MobiDB-lite"/>
    </source>
</evidence>
<dbReference type="PROSITE" id="PS50157">
    <property type="entry name" value="ZINC_FINGER_C2H2_2"/>
    <property type="match status" value="1"/>
</dbReference>
<dbReference type="Gene3D" id="3.30.160.60">
    <property type="entry name" value="Classic Zinc Finger"/>
    <property type="match status" value="1"/>
</dbReference>
<feature type="compositionally biased region" description="Basic and acidic residues" evidence="2">
    <location>
        <begin position="977"/>
        <end position="989"/>
    </location>
</feature>
<dbReference type="SUPFAM" id="SSF57667">
    <property type="entry name" value="beta-beta-alpha zinc fingers"/>
    <property type="match status" value="1"/>
</dbReference>
<feature type="compositionally biased region" description="Low complexity" evidence="2">
    <location>
        <begin position="420"/>
        <end position="433"/>
    </location>
</feature>
<sequence>MFKRSRSQRSFANGDDEISVVKVPQPNRPSRADTIASARSSCSDIDPSDYEVHESCVTRNFPKHKSSHLRFLAWVAYTRKYTDESITDDERRTCPLLWCREVFKSQEEMLKHVFNCPHLSKGLYWCFHCQKPERVGNFKCRRCQGAPSRTERISSVAKKIFSKLGARPHRTYDPDVFRNGKDLSNISEHANFHSPMDFDRYQQAQELPNDSVVREMPGDFAASHELSAESNVSEMMGTECPVELGVGSENWADNLYFEEWDDPTLSSAKVQAESPRPPRLSLDTSCSSHSPHAPHAKPAHNFQTNNSNWDDAPLSATIISPLSASGGFDYSSLEISPTDSDETGNTFSTVDSGYTSATSYTAPSAWDFSMTDLPRFGSIRDKGKKREIGQISQDWISGAVLSGPMSMPSIPSVMAQDVTVSRSNSSSTTHSASRCPISERPKPVSPHWRNASDLVQSFSEVLDEHIDHTKTALKELPSTSITQELLAMSRTSMVSLGLDVLQGILEGRNPTAIIQVFAFMHIAFALAIAVDQDEAKVETEAWFKDSLTWVQELPSKRQQQLYLQIARAVWQPLDAASISGLSEVASSPEKQRLLFESCKHFLDVFESLGSSDNLEAPLNRGFDFVQASFERKAKTQVIDELIKKLGIEGFIEDVVSVERRLMQGQITSVRSLELDLIFAGKSDAAYSRFVSHVAGLCDTLYAEESRSKNPRTSYHIRDIAEIKRLLPEENYNNDYSAHQSHIQEQDLFNEDMLLNLDWEPGQDVDASSAALARDLDEILSHHHDSSNTLDIPPVATVPPRPASLPASNMNHLSPFAIPTSSHHRSSSAASASHQNVPPTPHPTPNSSSTAPSPFAPPPKPPLQPSTTPNSSFKSTPTASSSNLLRCHCGYIPTGDEKWFASNLRRHKRTQHPSESKRKIYKCKISGCKSTFTRSDNLRSHRREKHGVDSGRSGRGRRDDVDVEEDEEDGNGGRGKRARSERGGDEGDGR</sequence>
<protein>
    <recommendedName>
        <fullName evidence="3">C2H2-type domain-containing protein</fullName>
    </recommendedName>
</protein>
<dbReference type="OrthoDB" id="5366163at2759"/>
<feature type="region of interest" description="Disordered" evidence="2">
    <location>
        <begin position="783"/>
        <end position="884"/>
    </location>
</feature>
<evidence type="ECO:0000259" key="3">
    <source>
        <dbReference type="PROSITE" id="PS50157"/>
    </source>
</evidence>
<feature type="compositionally biased region" description="Pro residues" evidence="2">
    <location>
        <begin position="853"/>
        <end position="863"/>
    </location>
</feature>
<evidence type="ECO:0000313" key="4">
    <source>
        <dbReference type="EMBL" id="CZR51610.1"/>
    </source>
</evidence>
<keyword evidence="1" id="KW-0863">Zinc-finger</keyword>
<keyword evidence="1" id="KW-0479">Metal-binding</keyword>
<dbReference type="EMBL" id="FJOG01000002">
    <property type="protein sequence ID" value="CZR51610.1"/>
    <property type="molecule type" value="Genomic_DNA"/>
</dbReference>
<evidence type="ECO:0000313" key="5">
    <source>
        <dbReference type="Proteomes" id="UP000184330"/>
    </source>
</evidence>
<accession>A0A1L7WFR4</accession>
<dbReference type="GO" id="GO:0008270">
    <property type="term" value="F:zinc ion binding"/>
    <property type="evidence" value="ECO:0007669"/>
    <property type="project" value="UniProtKB-KW"/>
</dbReference>
<reference evidence="4 5" key="1">
    <citation type="submission" date="2016-03" db="EMBL/GenBank/DDBJ databases">
        <authorList>
            <person name="Ploux O."/>
        </authorList>
    </citation>
    <scope>NUCLEOTIDE SEQUENCE [LARGE SCALE GENOMIC DNA]</scope>
    <source>
        <strain evidence="4 5">UAMH 11012</strain>
    </source>
</reference>
<dbReference type="PROSITE" id="PS00028">
    <property type="entry name" value="ZINC_FINGER_C2H2_1"/>
    <property type="match status" value="1"/>
</dbReference>
<dbReference type="InterPro" id="IPR013087">
    <property type="entry name" value="Znf_C2H2_type"/>
</dbReference>
<proteinExistence type="predicted"/>
<dbReference type="STRING" id="576137.A0A1L7WFR4"/>
<feature type="region of interest" description="Disordered" evidence="2">
    <location>
        <begin position="931"/>
        <end position="989"/>
    </location>
</feature>
<feature type="region of interest" description="Disordered" evidence="2">
    <location>
        <begin position="266"/>
        <end position="308"/>
    </location>
</feature>
<feature type="compositionally biased region" description="Acidic residues" evidence="2">
    <location>
        <begin position="960"/>
        <end position="969"/>
    </location>
</feature>
<dbReference type="AlphaFoldDB" id="A0A1L7WFR4"/>
<dbReference type="InterPro" id="IPR036236">
    <property type="entry name" value="Znf_C2H2_sf"/>
</dbReference>
<feature type="region of interest" description="Disordered" evidence="2">
    <location>
        <begin position="1"/>
        <end position="34"/>
    </location>
</feature>
<feature type="compositionally biased region" description="Low complexity" evidence="2">
    <location>
        <begin position="864"/>
        <end position="881"/>
    </location>
</feature>
<organism evidence="4 5">
    <name type="scientific">Phialocephala subalpina</name>
    <dbReference type="NCBI Taxonomy" id="576137"/>
    <lineage>
        <taxon>Eukaryota</taxon>
        <taxon>Fungi</taxon>
        <taxon>Dikarya</taxon>
        <taxon>Ascomycota</taxon>
        <taxon>Pezizomycotina</taxon>
        <taxon>Leotiomycetes</taxon>
        <taxon>Helotiales</taxon>
        <taxon>Mollisiaceae</taxon>
        <taxon>Phialocephala</taxon>
        <taxon>Phialocephala fortinii species complex</taxon>
    </lineage>
</organism>
<dbReference type="Proteomes" id="UP000184330">
    <property type="component" value="Unassembled WGS sequence"/>
</dbReference>
<feature type="region of interest" description="Disordered" evidence="2">
    <location>
        <begin position="420"/>
        <end position="446"/>
    </location>
</feature>
<gene>
    <name evidence="4" type="ORF">PAC_01487</name>
</gene>
<keyword evidence="5" id="KW-1185">Reference proteome</keyword>
<feature type="domain" description="C2H2-type" evidence="3">
    <location>
        <begin position="920"/>
        <end position="945"/>
    </location>
</feature>
<name>A0A1L7WFR4_9HELO</name>